<comment type="similarity">
    <text evidence="2">Belongs to the ELP6 family.</text>
</comment>
<sequence>MPAQCLTQAAKEMSSSAIVEPITDVLTATGLFLVTDTLQTPSAGFLGHILTLAIRQNECVVLVSVGASRPYYLGLTRRLGINLPALEESGLVRFIDYTSYLEQADTIRNANPDSIDHWTLPLFSLPLFDDRKQWILFEDLTALVYWGIPVKDVLRLVHQSLSLVYESNGCVVATVHADDVGDVGAETLMRLLVPSSQWMYMLRTLSSGATLGVDGQLDVTSGPRHPDPRPVSRELLFKITDSGATCFPRGLSHGVI</sequence>
<dbReference type="PANTHER" id="PTHR16184">
    <property type="entry name" value="ELONGATOR COMPLEX PROTEIN 6"/>
    <property type="match status" value="1"/>
</dbReference>
<dbReference type="Pfam" id="PF09807">
    <property type="entry name" value="ELP6"/>
    <property type="match status" value="1"/>
</dbReference>
<evidence type="ECO:0000256" key="2">
    <source>
        <dbReference type="ARBA" id="ARBA00008837"/>
    </source>
</evidence>
<dbReference type="InterPro" id="IPR018627">
    <property type="entry name" value="ELP6"/>
</dbReference>
<protein>
    <recommendedName>
        <fullName evidence="5">Elongator complex protein 6</fullName>
    </recommendedName>
</protein>
<dbReference type="UniPathway" id="UPA00988"/>
<dbReference type="STRING" id="286115.A0A507D214"/>
<gene>
    <name evidence="3" type="ORF">SeMB42_g04047</name>
</gene>
<dbReference type="GO" id="GO:0033588">
    <property type="term" value="C:elongator holoenzyme complex"/>
    <property type="evidence" value="ECO:0007669"/>
    <property type="project" value="InterPro"/>
</dbReference>
<comment type="pathway">
    <text evidence="1">tRNA modification; 5-methoxycarbonylmethyl-2-thiouridine-tRNA biosynthesis.</text>
</comment>
<dbReference type="VEuPathDB" id="FungiDB:SeMB42_g04047"/>
<dbReference type="Gene3D" id="3.40.50.300">
    <property type="entry name" value="P-loop containing nucleotide triphosphate hydrolases"/>
    <property type="match status" value="1"/>
</dbReference>
<dbReference type="Proteomes" id="UP000317494">
    <property type="component" value="Unassembled WGS sequence"/>
</dbReference>
<evidence type="ECO:0000313" key="4">
    <source>
        <dbReference type="Proteomes" id="UP000317494"/>
    </source>
</evidence>
<keyword evidence="4" id="KW-1185">Reference proteome</keyword>
<dbReference type="GO" id="GO:0002098">
    <property type="term" value="P:tRNA wobble uridine modification"/>
    <property type="evidence" value="ECO:0007669"/>
    <property type="project" value="InterPro"/>
</dbReference>
<dbReference type="PANTHER" id="PTHR16184:SF6">
    <property type="entry name" value="ELONGATOR COMPLEX PROTEIN 6"/>
    <property type="match status" value="1"/>
</dbReference>
<dbReference type="AlphaFoldDB" id="A0A507D214"/>
<evidence type="ECO:0000313" key="3">
    <source>
        <dbReference type="EMBL" id="TPX45341.1"/>
    </source>
</evidence>
<evidence type="ECO:0000256" key="1">
    <source>
        <dbReference type="ARBA" id="ARBA00005043"/>
    </source>
</evidence>
<organism evidence="3 4">
    <name type="scientific">Synchytrium endobioticum</name>
    <dbReference type="NCBI Taxonomy" id="286115"/>
    <lineage>
        <taxon>Eukaryota</taxon>
        <taxon>Fungi</taxon>
        <taxon>Fungi incertae sedis</taxon>
        <taxon>Chytridiomycota</taxon>
        <taxon>Chytridiomycota incertae sedis</taxon>
        <taxon>Chytridiomycetes</taxon>
        <taxon>Synchytriales</taxon>
        <taxon>Synchytriaceae</taxon>
        <taxon>Synchytrium</taxon>
    </lineage>
</organism>
<comment type="caution">
    <text evidence="3">The sequence shown here is derived from an EMBL/GenBank/DDBJ whole genome shotgun (WGS) entry which is preliminary data.</text>
</comment>
<evidence type="ECO:0008006" key="5">
    <source>
        <dbReference type="Google" id="ProtNLM"/>
    </source>
</evidence>
<accession>A0A507D214</accession>
<reference evidence="3 4" key="1">
    <citation type="journal article" date="2019" name="Sci. Rep.">
        <title>Comparative genomics of chytrid fungi reveal insights into the obligate biotrophic and pathogenic lifestyle of Synchytrium endobioticum.</title>
        <authorList>
            <person name="van de Vossenberg B.T.L.H."/>
            <person name="Warris S."/>
            <person name="Nguyen H.D.T."/>
            <person name="van Gent-Pelzer M.P.E."/>
            <person name="Joly D.L."/>
            <person name="van de Geest H.C."/>
            <person name="Bonants P.J.M."/>
            <person name="Smith D.S."/>
            <person name="Levesque C.A."/>
            <person name="van der Lee T.A.J."/>
        </authorList>
    </citation>
    <scope>NUCLEOTIDE SEQUENCE [LARGE SCALE GENOMIC DNA]</scope>
    <source>
        <strain evidence="3 4">MB42</strain>
    </source>
</reference>
<dbReference type="EMBL" id="QEAN01000156">
    <property type="protein sequence ID" value="TPX45341.1"/>
    <property type="molecule type" value="Genomic_DNA"/>
</dbReference>
<name>A0A507D214_9FUNG</name>
<proteinExistence type="inferred from homology"/>
<dbReference type="InterPro" id="IPR027417">
    <property type="entry name" value="P-loop_NTPase"/>
</dbReference>